<evidence type="ECO:0000313" key="2">
    <source>
        <dbReference type="Proteomes" id="UP001359559"/>
    </source>
</evidence>
<gene>
    <name evidence="1" type="ORF">RJT34_16831</name>
</gene>
<reference evidence="1 2" key="1">
    <citation type="submission" date="2024-01" db="EMBL/GenBank/DDBJ databases">
        <title>The genomes of 5 underutilized Papilionoideae crops provide insights into root nodulation and disease resistance.</title>
        <authorList>
            <person name="Yuan L."/>
        </authorList>
    </citation>
    <scope>NUCLEOTIDE SEQUENCE [LARGE SCALE GENOMIC DNA]</scope>
    <source>
        <strain evidence="1">LY-2023</strain>
        <tissue evidence="1">Leaf</tissue>
    </source>
</reference>
<comment type="caution">
    <text evidence="1">The sequence shown here is derived from an EMBL/GenBank/DDBJ whole genome shotgun (WGS) entry which is preliminary data.</text>
</comment>
<proteinExistence type="predicted"/>
<protein>
    <submittedName>
        <fullName evidence="1">Uncharacterized protein</fullName>
    </submittedName>
</protein>
<dbReference type="Proteomes" id="UP001359559">
    <property type="component" value="Unassembled WGS sequence"/>
</dbReference>
<sequence length="71" mass="7923">MLISVSDIIIHNPIISLKAAASQFSSHRRKLASPQRTTISVSFLCSGNLFRFSIPSFVGCCCSLYTAWKEW</sequence>
<accession>A0AAN9JAY4</accession>
<dbReference type="AlphaFoldDB" id="A0AAN9JAY4"/>
<dbReference type="EMBL" id="JAYKXN010000004">
    <property type="protein sequence ID" value="KAK7293949.1"/>
    <property type="molecule type" value="Genomic_DNA"/>
</dbReference>
<organism evidence="1 2">
    <name type="scientific">Clitoria ternatea</name>
    <name type="common">Butterfly pea</name>
    <dbReference type="NCBI Taxonomy" id="43366"/>
    <lineage>
        <taxon>Eukaryota</taxon>
        <taxon>Viridiplantae</taxon>
        <taxon>Streptophyta</taxon>
        <taxon>Embryophyta</taxon>
        <taxon>Tracheophyta</taxon>
        <taxon>Spermatophyta</taxon>
        <taxon>Magnoliopsida</taxon>
        <taxon>eudicotyledons</taxon>
        <taxon>Gunneridae</taxon>
        <taxon>Pentapetalae</taxon>
        <taxon>rosids</taxon>
        <taxon>fabids</taxon>
        <taxon>Fabales</taxon>
        <taxon>Fabaceae</taxon>
        <taxon>Papilionoideae</taxon>
        <taxon>50 kb inversion clade</taxon>
        <taxon>NPAAA clade</taxon>
        <taxon>indigoferoid/millettioid clade</taxon>
        <taxon>Phaseoleae</taxon>
        <taxon>Clitoria</taxon>
    </lineage>
</organism>
<name>A0AAN9JAY4_CLITE</name>
<evidence type="ECO:0000313" key="1">
    <source>
        <dbReference type="EMBL" id="KAK7293949.1"/>
    </source>
</evidence>
<keyword evidence="2" id="KW-1185">Reference proteome</keyword>